<dbReference type="InterPro" id="IPR046341">
    <property type="entry name" value="SET_dom_sf"/>
</dbReference>
<feature type="chain" id="PRO_5040331704" description="SET domain-containing protein" evidence="1">
    <location>
        <begin position="25"/>
        <end position="421"/>
    </location>
</feature>
<comment type="caution">
    <text evidence="3">The sequence shown here is derived from an EMBL/GenBank/DDBJ whole genome shotgun (WGS) entry which is preliminary data.</text>
</comment>
<evidence type="ECO:0000313" key="3">
    <source>
        <dbReference type="EMBL" id="KAH7155160.1"/>
    </source>
</evidence>
<dbReference type="Pfam" id="PF00856">
    <property type="entry name" value="SET"/>
    <property type="match status" value="1"/>
</dbReference>
<keyword evidence="1" id="KW-0732">Signal</keyword>
<feature type="signal peptide" evidence="1">
    <location>
        <begin position="1"/>
        <end position="24"/>
    </location>
</feature>
<dbReference type="OrthoDB" id="265717at2759"/>
<gene>
    <name evidence="3" type="ORF">B0J13DRAFT_219505</name>
</gene>
<evidence type="ECO:0000259" key="2">
    <source>
        <dbReference type="PROSITE" id="PS50280"/>
    </source>
</evidence>
<dbReference type="PANTHER" id="PTHR47332:SF6">
    <property type="entry name" value="SET DOMAIN-CONTAINING PROTEIN"/>
    <property type="match status" value="1"/>
</dbReference>
<evidence type="ECO:0000256" key="1">
    <source>
        <dbReference type="SAM" id="SignalP"/>
    </source>
</evidence>
<dbReference type="CDD" id="cd20071">
    <property type="entry name" value="SET_SMYD"/>
    <property type="match status" value="1"/>
</dbReference>
<dbReference type="Gene3D" id="2.170.270.10">
    <property type="entry name" value="SET domain"/>
    <property type="match status" value="1"/>
</dbReference>
<accession>A0A9P9JC37</accession>
<dbReference type="EMBL" id="JAGMUU010000004">
    <property type="protein sequence ID" value="KAH7155160.1"/>
    <property type="molecule type" value="Genomic_DNA"/>
</dbReference>
<dbReference type="SUPFAM" id="SSF82199">
    <property type="entry name" value="SET domain"/>
    <property type="match status" value="1"/>
</dbReference>
<reference evidence="3" key="1">
    <citation type="journal article" date="2021" name="Nat. Commun.">
        <title>Genetic determinants of endophytism in the Arabidopsis root mycobiome.</title>
        <authorList>
            <person name="Mesny F."/>
            <person name="Miyauchi S."/>
            <person name="Thiergart T."/>
            <person name="Pickel B."/>
            <person name="Atanasova L."/>
            <person name="Karlsson M."/>
            <person name="Huettel B."/>
            <person name="Barry K.W."/>
            <person name="Haridas S."/>
            <person name="Chen C."/>
            <person name="Bauer D."/>
            <person name="Andreopoulos W."/>
            <person name="Pangilinan J."/>
            <person name="LaButti K."/>
            <person name="Riley R."/>
            <person name="Lipzen A."/>
            <person name="Clum A."/>
            <person name="Drula E."/>
            <person name="Henrissat B."/>
            <person name="Kohler A."/>
            <person name="Grigoriev I.V."/>
            <person name="Martin F.M."/>
            <person name="Hacquard S."/>
        </authorList>
    </citation>
    <scope>NUCLEOTIDE SEQUENCE</scope>
    <source>
        <strain evidence="3">MPI-CAGE-AT-0021</strain>
    </source>
</reference>
<organism evidence="3 4">
    <name type="scientific">Dactylonectria estremocensis</name>
    <dbReference type="NCBI Taxonomy" id="1079267"/>
    <lineage>
        <taxon>Eukaryota</taxon>
        <taxon>Fungi</taxon>
        <taxon>Dikarya</taxon>
        <taxon>Ascomycota</taxon>
        <taxon>Pezizomycotina</taxon>
        <taxon>Sordariomycetes</taxon>
        <taxon>Hypocreomycetidae</taxon>
        <taxon>Hypocreales</taxon>
        <taxon>Nectriaceae</taxon>
        <taxon>Dactylonectria</taxon>
    </lineage>
</organism>
<dbReference type="InterPro" id="IPR053185">
    <property type="entry name" value="SET_domain_protein"/>
</dbReference>
<protein>
    <recommendedName>
        <fullName evidence="2">SET domain-containing protein</fullName>
    </recommendedName>
</protein>
<sequence>MKQSTLSLRGCLVLSVLAYRPIWGLTEWKNEGLCAWDPVTPLLETRFCELQLDTTTRTLRQNETEKARFVNTEWKGPHGCAEGFCLYSNPGFYSGRGIVAITPEILLPALKKLRSQPEGIDTPENYHVEKVPGKGLGVMADGLINRGDVVMPRPPAFLAHKRFLEDHATSPEQNALLEKGLSLLPEKTAKLFLSQMAHMGGHRINDIFMTNGYQVVLDGQDSHHYGSYPEISRVNHDCRPNLAYYIDEDFVHRTRAARRIEPGEELTVTYLNPFMLRDARKRRAHNSWGFDCQCPQCSLSDALAHQSDGRLRRIDELEPMMENLEKDITMGDIREMMEIYEKERMDIKLAGPLTLAAMNANLLGQATEAREYAKRAAEAGIIERGESEDVKSMRLLAKDPKGHFTWRGRVTENGLKHHKIH</sequence>
<dbReference type="InterPro" id="IPR001214">
    <property type="entry name" value="SET_dom"/>
</dbReference>
<name>A0A9P9JC37_9HYPO</name>
<dbReference type="PROSITE" id="PS50280">
    <property type="entry name" value="SET"/>
    <property type="match status" value="1"/>
</dbReference>
<evidence type="ECO:0000313" key="4">
    <source>
        <dbReference type="Proteomes" id="UP000717696"/>
    </source>
</evidence>
<feature type="domain" description="SET" evidence="2">
    <location>
        <begin position="82"/>
        <end position="271"/>
    </location>
</feature>
<keyword evidence="4" id="KW-1185">Reference proteome</keyword>
<dbReference type="AlphaFoldDB" id="A0A9P9JC37"/>
<proteinExistence type="predicted"/>
<dbReference type="Proteomes" id="UP000717696">
    <property type="component" value="Unassembled WGS sequence"/>
</dbReference>
<dbReference type="SMART" id="SM00317">
    <property type="entry name" value="SET"/>
    <property type="match status" value="1"/>
</dbReference>
<dbReference type="PANTHER" id="PTHR47332">
    <property type="entry name" value="SET DOMAIN-CONTAINING PROTEIN 5"/>
    <property type="match status" value="1"/>
</dbReference>